<dbReference type="Proteomes" id="UP000694255">
    <property type="component" value="Unassembled WGS sequence"/>
</dbReference>
<evidence type="ECO:0000313" key="2">
    <source>
        <dbReference type="Proteomes" id="UP000694255"/>
    </source>
</evidence>
<keyword evidence="2" id="KW-1185">Reference proteome</keyword>
<evidence type="ECO:0000313" key="1">
    <source>
        <dbReference type="EMBL" id="KAG7661901.1"/>
    </source>
</evidence>
<name>A0A8J5QIT8_9ASCO</name>
<dbReference type="OrthoDB" id="1662399at2759"/>
<organism evidence="1 2">
    <name type="scientific">[Candida] subhashii</name>
    <dbReference type="NCBI Taxonomy" id="561895"/>
    <lineage>
        <taxon>Eukaryota</taxon>
        <taxon>Fungi</taxon>
        <taxon>Dikarya</taxon>
        <taxon>Ascomycota</taxon>
        <taxon>Saccharomycotina</taxon>
        <taxon>Pichiomycetes</taxon>
        <taxon>Debaryomycetaceae</taxon>
        <taxon>Spathaspora</taxon>
    </lineage>
</organism>
<dbReference type="EMBL" id="JAGSYN010000189">
    <property type="protein sequence ID" value="KAG7661901.1"/>
    <property type="molecule type" value="Genomic_DNA"/>
</dbReference>
<dbReference type="RefSeq" id="XP_049262134.1">
    <property type="nucleotide sequence ID" value="XM_049408541.1"/>
</dbReference>
<gene>
    <name evidence="1" type="ORF">J8A68_004568</name>
</gene>
<comment type="caution">
    <text evidence="1">The sequence shown here is derived from an EMBL/GenBank/DDBJ whole genome shotgun (WGS) entry which is preliminary data.</text>
</comment>
<reference evidence="1 2" key="1">
    <citation type="journal article" date="2021" name="DNA Res.">
        <title>Genome analysis of Candida subhashii reveals its hybrid nature and dual mitochondrial genome conformations.</title>
        <authorList>
            <person name="Mixao V."/>
            <person name="Hegedusova E."/>
            <person name="Saus E."/>
            <person name="Pryszcz L.P."/>
            <person name="Cillingova A."/>
            <person name="Nosek J."/>
            <person name="Gabaldon T."/>
        </authorList>
    </citation>
    <scope>NUCLEOTIDE SEQUENCE [LARGE SCALE GENOMIC DNA]</scope>
    <source>
        <strain evidence="1 2">CBS 10753</strain>
    </source>
</reference>
<dbReference type="AlphaFoldDB" id="A0A8J5QIT8"/>
<accession>A0A8J5QIT8</accession>
<protein>
    <submittedName>
        <fullName evidence="1">Uncharacterized protein</fullName>
    </submittedName>
</protein>
<proteinExistence type="predicted"/>
<sequence length="77" mass="9008">MNLMYLPLWWFQKFILDFNCGEFRISFWISIMVMEGLGLDFSDDNSEYGKGLGLITRVAMVTFDVELYDGDQSFTDN</sequence>
<dbReference type="GeneID" id="73471368"/>